<dbReference type="Proteomes" id="UP000611554">
    <property type="component" value="Unassembled WGS sequence"/>
</dbReference>
<accession>A0ABQ2RBE2</accession>
<name>A0ABQ2RBE2_9ACTN</name>
<protein>
    <submittedName>
        <fullName evidence="1">Uncharacterized protein</fullName>
    </submittedName>
</protein>
<sequence length="104" mass="11404">MKVGSALVADAQPLELMQPGEGAAAVAGMTARYVPPALRRGGSLARSMETWPRPWRAGSSLRRAWIWCQMVSGSAWGMQPDVQRSGWAWTVWRPATALFLKHPS</sequence>
<reference evidence="2" key="1">
    <citation type="journal article" date="2019" name="Int. J. Syst. Evol. Microbiol.">
        <title>The Global Catalogue of Microorganisms (GCM) 10K type strain sequencing project: providing services to taxonomists for standard genome sequencing and annotation.</title>
        <authorList>
            <consortium name="The Broad Institute Genomics Platform"/>
            <consortium name="The Broad Institute Genome Sequencing Center for Infectious Disease"/>
            <person name="Wu L."/>
            <person name="Ma J."/>
        </authorList>
    </citation>
    <scope>NUCLEOTIDE SEQUENCE [LARGE SCALE GENOMIC DNA]</scope>
    <source>
        <strain evidence="2">JCM 3115</strain>
    </source>
</reference>
<proteinExistence type="predicted"/>
<evidence type="ECO:0000313" key="1">
    <source>
        <dbReference type="EMBL" id="GGQ18138.1"/>
    </source>
</evidence>
<evidence type="ECO:0000313" key="2">
    <source>
        <dbReference type="Proteomes" id="UP000611554"/>
    </source>
</evidence>
<dbReference type="EMBL" id="BMQJ01000015">
    <property type="protein sequence ID" value="GGQ18138.1"/>
    <property type="molecule type" value="Genomic_DNA"/>
</dbReference>
<gene>
    <name evidence="1" type="ORF">GCM10010140_55670</name>
</gene>
<comment type="caution">
    <text evidence="1">The sequence shown here is derived from an EMBL/GenBank/DDBJ whole genome shotgun (WGS) entry which is preliminary data.</text>
</comment>
<keyword evidence="2" id="KW-1185">Reference proteome</keyword>
<organism evidence="1 2">
    <name type="scientific">Streptosporangium pseudovulgare</name>
    <dbReference type="NCBI Taxonomy" id="35765"/>
    <lineage>
        <taxon>Bacteria</taxon>
        <taxon>Bacillati</taxon>
        <taxon>Actinomycetota</taxon>
        <taxon>Actinomycetes</taxon>
        <taxon>Streptosporangiales</taxon>
        <taxon>Streptosporangiaceae</taxon>
        <taxon>Streptosporangium</taxon>
    </lineage>
</organism>